<keyword evidence="12" id="KW-0539">Nucleus</keyword>
<keyword evidence="9" id="KW-0805">Transcription regulation</keyword>
<dbReference type="GO" id="GO:0005634">
    <property type="term" value="C:nucleus"/>
    <property type="evidence" value="ECO:0007669"/>
    <property type="project" value="UniProtKB-SubCell"/>
</dbReference>
<feature type="compositionally biased region" description="Polar residues" evidence="14">
    <location>
        <begin position="29"/>
        <end position="38"/>
    </location>
</feature>
<dbReference type="GO" id="GO:0000032">
    <property type="term" value="P:cell wall mannoprotein biosynthetic process"/>
    <property type="evidence" value="ECO:0007669"/>
    <property type="project" value="EnsemblFungi"/>
</dbReference>
<comment type="subcellular location">
    <subcellularLocation>
        <location evidence="2">Chromosome</location>
        <location evidence="2">Telomere</location>
    </subcellularLocation>
    <subcellularLocation>
        <location evidence="1">Nucleus</location>
    </subcellularLocation>
</comment>
<dbReference type="GO" id="GO:0000408">
    <property type="term" value="C:EKC/KEOPS complex"/>
    <property type="evidence" value="ECO:0007669"/>
    <property type="project" value="EnsemblFungi"/>
</dbReference>
<keyword evidence="6" id="KW-0158">Chromosome</keyword>
<keyword evidence="8" id="KW-0779">Telomere</keyword>
<dbReference type="HOGENOM" id="CLU_151420_1_0_1"/>
<dbReference type="InParanoid" id="H2AWL3"/>
<evidence type="ECO:0000313" key="16">
    <source>
        <dbReference type="Proteomes" id="UP000005220"/>
    </source>
</evidence>
<gene>
    <name evidence="15" type="primary">KAFR0F01660</name>
    <name evidence="15" type="ORF">KAFR_0F01660</name>
</gene>
<accession>H2AWL3</accession>
<dbReference type="GO" id="GO:0000722">
    <property type="term" value="P:telomere maintenance via recombination"/>
    <property type="evidence" value="ECO:0007669"/>
    <property type="project" value="EnsemblFungi"/>
</dbReference>
<protein>
    <recommendedName>
        <fullName evidence="5">EKC/KEOPS complex subunit GON7</fullName>
    </recommendedName>
</protein>
<keyword evidence="7" id="KW-0819">tRNA processing</keyword>
<evidence type="ECO:0000256" key="11">
    <source>
        <dbReference type="ARBA" id="ARBA00023163"/>
    </source>
</evidence>
<evidence type="ECO:0000256" key="9">
    <source>
        <dbReference type="ARBA" id="ARBA00023015"/>
    </source>
</evidence>
<evidence type="ECO:0000256" key="1">
    <source>
        <dbReference type="ARBA" id="ARBA00004123"/>
    </source>
</evidence>
<dbReference type="RefSeq" id="XP_003957898.1">
    <property type="nucleotide sequence ID" value="XM_003957849.1"/>
</dbReference>
<keyword evidence="16" id="KW-1185">Reference proteome</keyword>
<dbReference type="GeneID" id="13884231"/>
<dbReference type="GO" id="GO:0000781">
    <property type="term" value="C:chromosome, telomeric region"/>
    <property type="evidence" value="ECO:0007669"/>
    <property type="project" value="UniProtKB-SubCell"/>
</dbReference>
<keyword evidence="10" id="KW-0010">Activator</keyword>
<evidence type="ECO:0000313" key="15">
    <source>
        <dbReference type="EMBL" id="CCF58763.1"/>
    </source>
</evidence>
<dbReference type="eggNOG" id="ENOG502S429">
    <property type="taxonomic scope" value="Eukaryota"/>
</dbReference>
<comment type="similarity">
    <text evidence="3">Belongs to the GON7 family.</text>
</comment>
<evidence type="ECO:0000256" key="12">
    <source>
        <dbReference type="ARBA" id="ARBA00023242"/>
    </source>
</evidence>
<dbReference type="InterPro" id="IPR014849">
    <property type="entry name" value="EKC/KEOPS_Gon7"/>
</dbReference>
<feature type="region of interest" description="Disordered" evidence="14">
    <location>
        <begin position="29"/>
        <end position="64"/>
    </location>
</feature>
<reference evidence="15 16" key="1">
    <citation type="journal article" date="2011" name="Proc. Natl. Acad. Sci. U.S.A.">
        <title>Evolutionary erosion of yeast sex chromosomes by mating-type switching accidents.</title>
        <authorList>
            <person name="Gordon J.L."/>
            <person name="Armisen D."/>
            <person name="Proux-Wera E."/>
            <person name="Oheigeartaigh S.S."/>
            <person name="Byrne K.P."/>
            <person name="Wolfe K.H."/>
        </authorList>
    </citation>
    <scope>NUCLEOTIDE SEQUENCE [LARGE SCALE GENOMIC DNA]</scope>
    <source>
        <strain evidence="16">ATCC 22294 / BCRC 22015 / CBS 2517 / CECT 1963 / NBRC 1671 / NRRL Y-8276</strain>
    </source>
</reference>
<dbReference type="STRING" id="1071382.H2AWL3"/>
<evidence type="ECO:0000256" key="8">
    <source>
        <dbReference type="ARBA" id="ARBA00022895"/>
    </source>
</evidence>
<evidence type="ECO:0000256" key="10">
    <source>
        <dbReference type="ARBA" id="ARBA00023159"/>
    </source>
</evidence>
<evidence type="ECO:0000256" key="3">
    <source>
        <dbReference type="ARBA" id="ARBA00008529"/>
    </source>
</evidence>
<dbReference type="GO" id="GO:0045944">
    <property type="term" value="P:positive regulation of transcription by RNA polymerase II"/>
    <property type="evidence" value="ECO:0007669"/>
    <property type="project" value="EnsemblFungi"/>
</dbReference>
<dbReference type="OrthoDB" id="2288868at2759"/>
<comment type="function">
    <text evidence="13">Component of the EKC/KEOPS complex that is required for the formation of a threonylcarbamoyl group on adenosine at position 37 (t(6)A37) in tRNAs that read codons beginning with adenine. The complex is probably involved in the transfer of the threonylcarbamoyl moiety of threonylcarbamoyl-AMP (TC-AMP) to the N6 group of A37. GON7 likely plays a supporting role to the catalytic subunit KAE1 in the complex. The EKC/KEOPS complex also promotes both telomere uncapping and telomere elongation. The complex is required for efficient recruitment of transcriptional coactivators.</text>
</comment>
<organism evidence="15 16">
    <name type="scientific">Kazachstania africana (strain ATCC 22294 / BCRC 22015 / CBS 2517 / CECT 1963 / NBRC 1671 / NRRL Y-8276)</name>
    <name type="common">Yeast</name>
    <name type="synonym">Kluyveromyces africanus</name>
    <dbReference type="NCBI Taxonomy" id="1071382"/>
    <lineage>
        <taxon>Eukaryota</taxon>
        <taxon>Fungi</taxon>
        <taxon>Dikarya</taxon>
        <taxon>Ascomycota</taxon>
        <taxon>Saccharomycotina</taxon>
        <taxon>Saccharomycetes</taxon>
        <taxon>Saccharomycetales</taxon>
        <taxon>Saccharomycetaceae</taxon>
        <taxon>Kazachstania</taxon>
    </lineage>
</organism>
<comment type="subunit">
    <text evidence="4">Component of the EKC/KEOPS complex composed of at least BUD32, CGI121, GON7, KAE1 and PCC1; the whole complex dimerizes.</text>
</comment>
<dbReference type="Pfam" id="PF08738">
    <property type="entry name" value="Gon7"/>
    <property type="match status" value="1"/>
</dbReference>
<evidence type="ECO:0000256" key="14">
    <source>
        <dbReference type="SAM" id="MobiDB-lite"/>
    </source>
</evidence>
<evidence type="ECO:0000256" key="4">
    <source>
        <dbReference type="ARBA" id="ARBA00011534"/>
    </source>
</evidence>
<dbReference type="FunCoup" id="H2AWL3">
    <property type="interactions" value="44"/>
</dbReference>
<dbReference type="KEGG" id="kaf:KAFR_0F01660"/>
<dbReference type="GO" id="GO:0008033">
    <property type="term" value="P:tRNA processing"/>
    <property type="evidence" value="ECO:0007669"/>
    <property type="project" value="UniProtKB-KW"/>
</dbReference>
<evidence type="ECO:0000256" key="13">
    <source>
        <dbReference type="ARBA" id="ARBA00025393"/>
    </source>
</evidence>
<sequence length="124" mass="13797">MSHTPTAIYSCPDIPSKNFEVDITQERFNTTNGKSTGPSEHVLNAGQVDQDKPSDPKHIDDDSSKGLTALSKLRCQLTGLQDDINDFLTQRMEHAKNKKLKVSDEKRLDQEINELLDGGDGQDE</sequence>
<evidence type="ECO:0000256" key="6">
    <source>
        <dbReference type="ARBA" id="ARBA00022454"/>
    </source>
</evidence>
<dbReference type="EMBL" id="HE650826">
    <property type="protein sequence ID" value="CCF58763.1"/>
    <property type="molecule type" value="Genomic_DNA"/>
</dbReference>
<evidence type="ECO:0000256" key="7">
    <source>
        <dbReference type="ARBA" id="ARBA00022694"/>
    </source>
</evidence>
<feature type="compositionally biased region" description="Basic and acidic residues" evidence="14">
    <location>
        <begin position="49"/>
        <end position="64"/>
    </location>
</feature>
<dbReference type="GO" id="GO:0000785">
    <property type="term" value="C:chromatin"/>
    <property type="evidence" value="ECO:0007669"/>
    <property type="project" value="EnsemblFungi"/>
</dbReference>
<evidence type="ECO:0000256" key="5">
    <source>
        <dbReference type="ARBA" id="ARBA00019746"/>
    </source>
</evidence>
<dbReference type="Proteomes" id="UP000005220">
    <property type="component" value="Chromosome 6"/>
</dbReference>
<proteinExistence type="inferred from homology"/>
<name>H2AWL3_KAZAF</name>
<dbReference type="GO" id="GO:0031490">
    <property type="term" value="F:chromatin DNA binding"/>
    <property type="evidence" value="ECO:0007669"/>
    <property type="project" value="EnsemblFungi"/>
</dbReference>
<keyword evidence="11" id="KW-0804">Transcription</keyword>
<dbReference type="AlphaFoldDB" id="H2AWL3"/>
<evidence type="ECO:0000256" key="2">
    <source>
        <dbReference type="ARBA" id="ARBA00004574"/>
    </source>
</evidence>